<protein>
    <submittedName>
        <fullName evidence="2">Uncharacterized protein</fullName>
    </submittedName>
</protein>
<evidence type="ECO:0000313" key="3">
    <source>
        <dbReference type="Proteomes" id="UP000199645"/>
    </source>
</evidence>
<dbReference type="RefSeq" id="WP_093611543.1">
    <property type="nucleotide sequence ID" value="NZ_BOMT01000006.1"/>
</dbReference>
<dbReference type="OrthoDB" id="4965477at2"/>
<accession>A0A1I2CTG3</accession>
<name>A0A1I2CTG3_9ACTN</name>
<keyword evidence="3" id="KW-1185">Reference proteome</keyword>
<dbReference type="Proteomes" id="UP000199645">
    <property type="component" value="Unassembled WGS sequence"/>
</dbReference>
<reference evidence="2 3" key="1">
    <citation type="submission" date="2016-10" db="EMBL/GenBank/DDBJ databases">
        <authorList>
            <person name="de Groot N.N."/>
        </authorList>
    </citation>
    <scope>NUCLEOTIDE SEQUENCE [LARGE SCALE GENOMIC DNA]</scope>
    <source>
        <strain evidence="2 3">DSM 43019</strain>
    </source>
</reference>
<keyword evidence="1" id="KW-1133">Transmembrane helix</keyword>
<keyword evidence="1" id="KW-0812">Transmembrane</keyword>
<proteinExistence type="predicted"/>
<sequence>MHPFQPREPEPSFLEQEIAGVPLYVHLIAGAVTCGLYLVLLPFVLLFSAIEDRISRAVDRVVDPILKKLLDVALAVVAVPAYLVFRLGKWIYRRYTGRRSAETGPPGGHG</sequence>
<evidence type="ECO:0000256" key="1">
    <source>
        <dbReference type="SAM" id="Phobius"/>
    </source>
</evidence>
<dbReference type="AlphaFoldDB" id="A0A1I2CTG3"/>
<feature type="transmembrane region" description="Helical" evidence="1">
    <location>
        <begin position="21"/>
        <end position="45"/>
    </location>
</feature>
<keyword evidence="1" id="KW-0472">Membrane</keyword>
<dbReference type="EMBL" id="FONV01000003">
    <property type="protein sequence ID" value="SFE71063.1"/>
    <property type="molecule type" value="Genomic_DNA"/>
</dbReference>
<gene>
    <name evidence="2" type="ORF">SAMN05421541_103166</name>
</gene>
<organism evidence="2 3">
    <name type="scientific">Actinoplanes philippinensis</name>
    <dbReference type="NCBI Taxonomy" id="35752"/>
    <lineage>
        <taxon>Bacteria</taxon>
        <taxon>Bacillati</taxon>
        <taxon>Actinomycetota</taxon>
        <taxon>Actinomycetes</taxon>
        <taxon>Micromonosporales</taxon>
        <taxon>Micromonosporaceae</taxon>
        <taxon>Actinoplanes</taxon>
    </lineage>
</organism>
<evidence type="ECO:0000313" key="2">
    <source>
        <dbReference type="EMBL" id="SFE71063.1"/>
    </source>
</evidence>